<dbReference type="EMBL" id="VUNL01000005">
    <property type="protein sequence ID" value="MSV24686.1"/>
    <property type="molecule type" value="Genomic_DNA"/>
</dbReference>
<dbReference type="PANTHER" id="PTHR30189:SF1">
    <property type="entry name" value="LPS-ASSEMBLY PROTEIN LPTD"/>
    <property type="match status" value="1"/>
</dbReference>
<dbReference type="PANTHER" id="PTHR30189">
    <property type="entry name" value="LPS-ASSEMBLY PROTEIN"/>
    <property type="match status" value="1"/>
</dbReference>
<proteinExistence type="predicted"/>
<keyword evidence="3" id="KW-1185">Reference proteome</keyword>
<dbReference type="Proteomes" id="UP000430222">
    <property type="component" value="Unassembled WGS sequence"/>
</dbReference>
<keyword evidence="1" id="KW-0732">Signal</keyword>
<dbReference type="InterPro" id="IPR050218">
    <property type="entry name" value="LptD"/>
</dbReference>
<dbReference type="RefSeq" id="WP_154620453.1">
    <property type="nucleotide sequence ID" value="NZ_VUNL01000005.1"/>
</dbReference>
<dbReference type="GO" id="GO:1990351">
    <property type="term" value="C:transporter complex"/>
    <property type="evidence" value="ECO:0007669"/>
    <property type="project" value="TreeGrafter"/>
</dbReference>
<evidence type="ECO:0000256" key="1">
    <source>
        <dbReference type="SAM" id="SignalP"/>
    </source>
</evidence>
<name>A0A6I2UZI2_9FIRM</name>
<dbReference type="AlphaFoldDB" id="A0A6I2UZI2"/>
<sequence>MNRNRKILTGLATAALVYPALTGSVQAAYHADSDTGIDALDYIEQEHRTARERWLTPEQEKLLQDAAQMEKNLRRPLDPAKPAPVAFEGDDLTYDERDGSFIAKGKVDILQMDAHRFQGEEITGNVQRQEIHIPDKAHVLQLTPGQVRVTLDGYRANYNYGAKTGTMEDVRGKADAHYITARRFEFYPDHIVAYDGTETKCGAKKPDYHLSAKKIILYPNQKIIMEHVKFWLKGTVLFSRKHYESNLSGADGHETNYPRVGYNTDDGAYLKWHLTFPVRGKLDTHANILINTKDGWRSNYDLTWSGRNMSTGLTYGYFEDGDDKWIKKEPSYFWRYGSHIGRTHLTYSLDAEYGRWYGNGVHSNHGSYGVGLGYDPIRFHRNTLYLHTGYDITRESYDDSRVAGMSADIVLTRDFDDRWAAYAGYHYSKKNEENSLFSFDTDDYSKKAEGGFSYRIDAINRVAVGTRYDLDHSKWRNIDYYWYHDLHCSQIILRYKSKENHVSLRWQFTPW</sequence>
<evidence type="ECO:0000313" key="3">
    <source>
        <dbReference type="Proteomes" id="UP000430222"/>
    </source>
</evidence>
<protein>
    <submittedName>
        <fullName evidence="2">LPS-assembly protein LptD</fullName>
    </submittedName>
</protein>
<gene>
    <name evidence="2" type="ORF">FYJ78_05710</name>
</gene>
<reference evidence="2 3" key="1">
    <citation type="submission" date="2019-08" db="EMBL/GenBank/DDBJ databases">
        <title>In-depth cultivation of the pig gut microbiome towards novel bacterial diversity and tailored functional studies.</title>
        <authorList>
            <person name="Wylensek D."/>
            <person name="Hitch T.C.A."/>
            <person name="Clavel T."/>
        </authorList>
    </citation>
    <scope>NUCLEOTIDE SEQUENCE [LARGE SCALE GENOMIC DNA]</scope>
    <source>
        <strain evidence="3">WCA-380-WT-3B3</strain>
    </source>
</reference>
<dbReference type="GO" id="GO:0009279">
    <property type="term" value="C:cell outer membrane"/>
    <property type="evidence" value="ECO:0007669"/>
    <property type="project" value="TreeGrafter"/>
</dbReference>
<organism evidence="2 3">
    <name type="scientific">Selenomonas montiformis</name>
    <dbReference type="NCBI Taxonomy" id="2652285"/>
    <lineage>
        <taxon>Bacteria</taxon>
        <taxon>Bacillati</taxon>
        <taxon>Bacillota</taxon>
        <taxon>Negativicutes</taxon>
        <taxon>Selenomonadales</taxon>
        <taxon>Selenomonadaceae</taxon>
        <taxon>Selenomonas</taxon>
    </lineage>
</organism>
<evidence type="ECO:0000313" key="2">
    <source>
        <dbReference type="EMBL" id="MSV24686.1"/>
    </source>
</evidence>
<comment type="caution">
    <text evidence="2">The sequence shown here is derived from an EMBL/GenBank/DDBJ whole genome shotgun (WGS) entry which is preliminary data.</text>
</comment>
<accession>A0A6I2UZI2</accession>
<feature type="signal peptide" evidence="1">
    <location>
        <begin position="1"/>
        <end position="27"/>
    </location>
</feature>
<feature type="chain" id="PRO_5026211238" evidence="1">
    <location>
        <begin position="28"/>
        <end position="511"/>
    </location>
</feature>